<dbReference type="RefSeq" id="WP_340340000.1">
    <property type="nucleotide sequence ID" value="NZ_JBBKZS010000046.1"/>
</dbReference>
<name>A0ABU8XJB9_9BURK</name>
<feature type="region of interest" description="Disordered" evidence="1">
    <location>
        <begin position="1"/>
        <end position="27"/>
    </location>
</feature>
<proteinExistence type="predicted"/>
<keyword evidence="3" id="KW-1185">Reference proteome</keyword>
<gene>
    <name evidence="2" type="ORF">WKW79_35845</name>
</gene>
<dbReference type="Proteomes" id="UP001367030">
    <property type="component" value="Unassembled WGS sequence"/>
</dbReference>
<protein>
    <submittedName>
        <fullName evidence="2">Uncharacterized protein</fullName>
    </submittedName>
</protein>
<dbReference type="EMBL" id="JBBKZS010000046">
    <property type="protein sequence ID" value="MEJ8859968.1"/>
    <property type="molecule type" value="Genomic_DNA"/>
</dbReference>
<organism evidence="2 3">
    <name type="scientific">Variovorax robiniae</name>
    <dbReference type="NCBI Taxonomy" id="1836199"/>
    <lineage>
        <taxon>Bacteria</taxon>
        <taxon>Pseudomonadati</taxon>
        <taxon>Pseudomonadota</taxon>
        <taxon>Betaproteobacteria</taxon>
        <taxon>Burkholderiales</taxon>
        <taxon>Comamonadaceae</taxon>
        <taxon>Variovorax</taxon>
    </lineage>
</organism>
<accession>A0ABU8XJB9</accession>
<reference evidence="2 3" key="1">
    <citation type="submission" date="2024-03" db="EMBL/GenBank/DDBJ databases">
        <title>Novel species of the genus Variovorax.</title>
        <authorList>
            <person name="Liu Q."/>
            <person name="Xin Y.-H."/>
        </authorList>
    </citation>
    <scope>NUCLEOTIDE SEQUENCE [LARGE SCALE GENOMIC DNA]</scope>
    <source>
        <strain evidence="2 3">KACC 18901</strain>
    </source>
</reference>
<evidence type="ECO:0000313" key="3">
    <source>
        <dbReference type="Proteomes" id="UP001367030"/>
    </source>
</evidence>
<sequence>MRASLRDGTPPPCATLTLRRQRPGREQPKAFVASAEGGGGLACVASRYLTVLAFKALRALRVLGA</sequence>
<comment type="caution">
    <text evidence="2">The sequence shown here is derived from an EMBL/GenBank/DDBJ whole genome shotgun (WGS) entry which is preliminary data.</text>
</comment>
<evidence type="ECO:0000256" key="1">
    <source>
        <dbReference type="SAM" id="MobiDB-lite"/>
    </source>
</evidence>
<evidence type="ECO:0000313" key="2">
    <source>
        <dbReference type="EMBL" id="MEJ8859968.1"/>
    </source>
</evidence>